<evidence type="ECO:0000259" key="10">
    <source>
        <dbReference type="Pfam" id="PF21343"/>
    </source>
</evidence>
<evidence type="ECO:0000256" key="3">
    <source>
        <dbReference type="ARBA" id="ARBA00009347"/>
    </source>
</evidence>
<dbReference type="AlphaFoldDB" id="A0A922CW05"/>
<comment type="similarity">
    <text evidence="3">Belongs to the acyl-CoA dehydrogenase family.</text>
</comment>
<dbReference type="EMBL" id="JH668645">
    <property type="protein sequence ID" value="KAG6459948.1"/>
    <property type="molecule type" value="Genomic_DNA"/>
</dbReference>
<keyword evidence="6" id="KW-0809">Transit peptide</keyword>
<evidence type="ECO:0008006" key="13">
    <source>
        <dbReference type="Google" id="ProtNLM"/>
    </source>
</evidence>
<feature type="domain" description="ACAD9/ACADV-like C-terminal" evidence="10">
    <location>
        <begin position="478"/>
        <end position="593"/>
    </location>
</feature>
<dbReference type="Gene3D" id="1.20.140.10">
    <property type="entry name" value="Butyryl-CoA Dehydrogenase, subunit A, domain 3"/>
    <property type="match status" value="2"/>
</dbReference>
<dbReference type="GO" id="GO:0006631">
    <property type="term" value="P:fatty acid metabolic process"/>
    <property type="evidence" value="ECO:0007669"/>
    <property type="project" value="UniProtKB-ARBA"/>
</dbReference>
<keyword evidence="12" id="KW-1185">Reference proteome</keyword>
<keyword evidence="4" id="KW-0285">Flavoprotein</keyword>
<dbReference type="InterPro" id="IPR036250">
    <property type="entry name" value="AcylCo_DH-like_C"/>
</dbReference>
<evidence type="ECO:0000256" key="6">
    <source>
        <dbReference type="ARBA" id="ARBA00022946"/>
    </source>
</evidence>
<keyword evidence="5" id="KW-0274">FAD</keyword>
<dbReference type="InterPro" id="IPR046373">
    <property type="entry name" value="Acyl-CoA_Oxase/DH_mid-dom_sf"/>
</dbReference>
<dbReference type="InterPro" id="IPR009100">
    <property type="entry name" value="AcylCoA_DH/oxidase_NM_dom_sf"/>
</dbReference>
<dbReference type="Gene3D" id="2.40.110.10">
    <property type="entry name" value="Butyryl-CoA Dehydrogenase, subunit A, domain 2"/>
    <property type="match status" value="1"/>
</dbReference>
<protein>
    <recommendedName>
        <fullName evidence="13">Acyl-CoA dehydrogenase family member 9, mitochondrial</fullName>
    </recommendedName>
</protein>
<gene>
    <name evidence="11" type="ORF">O3G_MSEX011693</name>
</gene>
<dbReference type="InterPro" id="IPR037069">
    <property type="entry name" value="AcylCoA_DH/ox_N_sf"/>
</dbReference>
<dbReference type="Pfam" id="PF00441">
    <property type="entry name" value="Acyl-CoA_dh_1"/>
    <property type="match status" value="1"/>
</dbReference>
<dbReference type="InterPro" id="IPR009075">
    <property type="entry name" value="AcylCo_DH/oxidase_C"/>
</dbReference>
<dbReference type="InterPro" id="IPR049448">
    <property type="entry name" value="ACAD9/ACADV-like_C"/>
</dbReference>
<name>A0A922CW05_MANSE</name>
<dbReference type="GO" id="GO:0050660">
    <property type="term" value="F:flavin adenine dinucleotide binding"/>
    <property type="evidence" value="ECO:0007669"/>
    <property type="project" value="InterPro"/>
</dbReference>
<accession>A0A922CW05</accession>
<evidence type="ECO:0000256" key="4">
    <source>
        <dbReference type="ARBA" id="ARBA00022630"/>
    </source>
</evidence>
<evidence type="ECO:0000256" key="1">
    <source>
        <dbReference type="ARBA" id="ARBA00001974"/>
    </source>
</evidence>
<feature type="domain" description="Acyl-CoA dehydrogenase/oxidase C-terminal" evidence="9">
    <location>
        <begin position="287"/>
        <end position="407"/>
    </location>
</feature>
<comment type="caution">
    <text evidence="11">The sequence shown here is derived from an EMBL/GenBank/DDBJ whole genome shotgun (WGS) entry which is preliminary data.</text>
</comment>
<dbReference type="Proteomes" id="UP000791440">
    <property type="component" value="Unassembled WGS sequence"/>
</dbReference>
<dbReference type="Gene3D" id="1.10.540.10">
    <property type="entry name" value="Acyl-CoA dehydrogenase/oxidase, N-terminal domain"/>
    <property type="match status" value="1"/>
</dbReference>
<reference evidence="11" key="1">
    <citation type="journal article" date="2016" name="Insect Biochem. Mol. Biol.">
        <title>Multifaceted biological insights from a draft genome sequence of the tobacco hornworm moth, Manduca sexta.</title>
        <authorList>
            <person name="Kanost M.R."/>
            <person name="Arrese E.L."/>
            <person name="Cao X."/>
            <person name="Chen Y.R."/>
            <person name="Chellapilla S."/>
            <person name="Goldsmith M.R."/>
            <person name="Grosse-Wilde E."/>
            <person name="Heckel D.G."/>
            <person name="Herndon N."/>
            <person name="Jiang H."/>
            <person name="Papanicolaou A."/>
            <person name="Qu J."/>
            <person name="Soulages J.L."/>
            <person name="Vogel H."/>
            <person name="Walters J."/>
            <person name="Waterhouse R.M."/>
            <person name="Ahn S.J."/>
            <person name="Almeida F.C."/>
            <person name="An C."/>
            <person name="Aqrawi P."/>
            <person name="Bretschneider A."/>
            <person name="Bryant W.B."/>
            <person name="Bucks S."/>
            <person name="Chao H."/>
            <person name="Chevignon G."/>
            <person name="Christen J.M."/>
            <person name="Clarke D.F."/>
            <person name="Dittmer N.T."/>
            <person name="Ferguson L.C.F."/>
            <person name="Garavelou S."/>
            <person name="Gordon K.H.J."/>
            <person name="Gunaratna R.T."/>
            <person name="Han Y."/>
            <person name="Hauser F."/>
            <person name="He Y."/>
            <person name="Heidel-Fischer H."/>
            <person name="Hirsh A."/>
            <person name="Hu Y."/>
            <person name="Jiang H."/>
            <person name="Kalra D."/>
            <person name="Klinner C."/>
            <person name="Konig C."/>
            <person name="Kovar C."/>
            <person name="Kroll A.R."/>
            <person name="Kuwar S.S."/>
            <person name="Lee S.L."/>
            <person name="Lehman R."/>
            <person name="Li K."/>
            <person name="Li Z."/>
            <person name="Liang H."/>
            <person name="Lovelace S."/>
            <person name="Lu Z."/>
            <person name="Mansfield J.H."/>
            <person name="McCulloch K.J."/>
            <person name="Mathew T."/>
            <person name="Morton B."/>
            <person name="Muzny D.M."/>
            <person name="Neunemann D."/>
            <person name="Ongeri F."/>
            <person name="Pauchet Y."/>
            <person name="Pu L.L."/>
            <person name="Pyrousis I."/>
            <person name="Rao X.J."/>
            <person name="Redding A."/>
            <person name="Roesel C."/>
            <person name="Sanchez-Gracia A."/>
            <person name="Schaack S."/>
            <person name="Shukla A."/>
            <person name="Tetreau G."/>
            <person name="Wang Y."/>
            <person name="Xiong G.H."/>
            <person name="Traut W."/>
            <person name="Walsh T.K."/>
            <person name="Worley K.C."/>
            <person name="Wu D."/>
            <person name="Wu W."/>
            <person name="Wu Y.Q."/>
            <person name="Zhang X."/>
            <person name="Zou Z."/>
            <person name="Zucker H."/>
            <person name="Briscoe A.D."/>
            <person name="Burmester T."/>
            <person name="Clem R.J."/>
            <person name="Feyereisen R."/>
            <person name="Grimmelikhuijzen C.J.P."/>
            <person name="Hamodrakas S.J."/>
            <person name="Hansson B.S."/>
            <person name="Huguet E."/>
            <person name="Jermiin L.S."/>
            <person name="Lan Q."/>
            <person name="Lehman H.K."/>
            <person name="Lorenzen M."/>
            <person name="Merzendorfer H."/>
            <person name="Michalopoulos I."/>
            <person name="Morton D.B."/>
            <person name="Muthukrishnan S."/>
            <person name="Oakeshott J.G."/>
            <person name="Palmer W."/>
            <person name="Park Y."/>
            <person name="Passarelli A.L."/>
            <person name="Rozas J."/>
            <person name="Schwartz L.M."/>
            <person name="Smith W."/>
            <person name="Southgate A."/>
            <person name="Vilcinskas A."/>
            <person name="Vogt R."/>
            <person name="Wang P."/>
            <person name="Werren J."/>
            <person name="Yu X.Q."/>
            <person name="Zhou J.J."/>
            <person name="Brown S.J."/>
            <person name="Scherer S.E."/>
            <person name="Richards S."/>
            <person name="Blissard G.W."/>
        </authorList>
    </citation>
    <scope>NUCLEOTIDE SEQUENCE</scope>
</reference>
<organism evidence="11 12">
    <name type="scientific">Manduca sexta</name>
    <name type="common">Tobacco hawkmoth</name>
    <name type="synonym">Tobacco hornworm</name>
    <dbReference type="NCBI Taxonomy" id="7130"/>
    <lineage>
        <taxon>Eukaryota</taxon>
        <taxon>Metazoa</taxon>
        <taxon>Ecdysozoa</taxon>
        <taxon>Arthropoda</taxon>
        <taxon>Hexapoda</taxon>
        <taxon>Insecta</taxon>
        <taxon>Pterygota</taxon>
        <taxon>Neoptera</taxon>
        <taxon>Endopterygota</taxon>
        <taxon>Lepidoptera</taxon>
        <taxon>Glossata</taxon>
        <taxon>Ditrysia</taxon>
        <taxon>Bombycoidea</taxon>
        <taxon>Sphingidae</taxon>
        <taxon>Sphinginae</taxon>
        <taxon>Sphingini</taxon>
        <taxon>Manduca</taxon>
    </lineage>
</organism>
<proteinExistence type="inferred from homology"/>
<evidence type="ECO:0000256" key="8">
    <source>
        <dbReference type="ARBA" id="ARBA00023128"/>
    </source>
</evidence>
<dbReference type="PANTHER" id="PTHR43884:SF9">
    <property type="entry name" value="COMPLEX I ASSEMBLY FACTOR ACAD9, MITOCHONDRIAL"/>
    <property type="match status" value="1"/>
</dbReference>
<comment type="cofactor">
    <cofactor evidence="1">
        <name>FAD</name>
        <dbReference type="ChEBI" id="CHEBI:57692"/>
    </cofactor>
</comment>
<keyword evidence="8" id="KW-0496">Mitochondrion</keyword>
<evidence type="ECO:0000259" key="9">
    <source>
        <dbReference type="Pfam" id="PF00441"/>
    </source>
</evidence>
<dbReference type="GO" id="GO:0003995">
    <property type="term" value="F:acyl-CoA dehydrogenase activity"/>
    <property type="evidence" value="ECO:0007669"/>
    <property type="project" value="TreeGrafter"/>
</dbReference>
<evidence type="ECO:0000256" key="7">
    <source>
        <dbReference type="ARBA" id="ARBA00023002"/>
    </source>
</evidence>
<dbReference type="GO" id="GO:0005739">
    <property type="term" value="C:mitochondrion"/>
    <property type="evidence" value="ECO:0007669"/>
    <property type="project" value="UniProtKB-SubCell"/>
</dbReference>
<dbReference type="PANTHER" id="PTHR43884">
    <property type="entry name" value="ACYL-COA DEHYDROGENASE"/>
    <property type="match status" value="1"/>
</dbReference>
<evidence type="ECO:0000313" key="12">
    <source>
        <dbReference type="Proteomes" id="UP000791440"/>
    </source>
</evidence>
<dbReference type="SUPFAM" id="SSF47203">
    <property type="entry name" value="Acyl-CoA dehydrogenase C-terminal domain-like"/>
    <property type="match status" value="1"/>
</dbReference>
<reference evidence="11" key="2">
    <citation type="submission" date="2020-12" db="EMBL/GenBank/DDBJ databases">
        <authorList>
            <person name="Kanost M."/>
        </authorList>
    </citation>
    <scope>NUCLEOTIDE SEQUENCE</scope>
</reference>
<dbReference type="Pfam" id="PF21343">
    <property type="entry name" value="ACAD9-ACADV_C"/>
    <property type="match status" value="1"/>
</dbReference>
<evidence type="ECO:0000313" key="11">
    <source>
        <dbReference type="EMBL" id="KAG6459948.1"/>
    </source>
</evidence>
<dbReference type="SUPFAM" id="SSF56645">
    <property type="entry name" value="Acyl-CoA dehydrogenase NM domain-like"/>
    <property type="match status" value="1"/>
</dbReference>
<evidence type="ECO:0000256" key="2">
    <source>
        <dbReference type="ARBA" id="ARBA00004173"/>
    </source>
</evidence>
<comment type="subcellular location">
    <subcellularLocation>
        <location evidence="2">Mitochondrion</location>
    </subcellularLocation>
</comment>
<evidence type="ECO:0000256" key="5">
    <source>
        <dbReference type="ARBA" id="ARBA00022827"/>
    </source>
</evidence>
<keyword evidence="7" id="KW-0560">Oxidoreductase</keyword>
<sequence>MNIARQICVAHHSSVGRLLHRKFRISSVKYDSTQTSQPQVQEEKFDFEDLNVVERIERRKPKIQPFMKDVFVSIFNRELLAYPEILNKDEMQALDMRVEALDRVFSNPQKTPEERRKALIAAKMFAAPVSITRNGLAMNCTESLRYLEVIASDFELGQEISDHWVGLDALSVGLTQEQYNGIIDDLTSGNNTIALCIKEKVAERISQADFRTTAELDGQGVWRVTGEKICDRKDGYKLVLCAVDGSKIKALLVHPNSSGVTIEGPFTTFMKTPATPIELASDNQLAQILSLSRLHAAVLCRSRLKRAIHSVVEYVRPRAFAGKPLSELSSIRAIIGEALLDIYACESAEYFTAGLLDGYMEPDIELEIAMCRNFMAKHGLSKMMQLLAIPALDKEEECKHLLDDMRHLATRGESLDSINSFIALNGIHHAGKLMADEIKKIRNPLMNPSFIFKKVMANRKQEKDDPKLDLYLAEHLHPSLKQPSEQLEYCVLRMRYACETLMSRHGVEVATAYTELSRLAEAATEILMMTAVLSRASRSYCIGVRNAEMEMKLAACFVEKTKNRVKKLILDIDDGEFLNLDHFKVQFGKKVLDTNSLVVERPTARVFW</sequence>